<dbReference type="InterPro" id="IPR002110">
    <property type="entry name" value="Ankyrin_rpt"/>
</dbReference>
<dbReference type="EMBL" id="BQKI01000083">
    <property type="protein sequence ID" value="GJN32150.1"/>
    <property type="molecule type" value="Genomic_DNA"/>
</dbReference>
<dbReference type="GO" id="GO:0009862">
    <property type="term" value="P:systemic acquired resistance, salicylic acid mediated signaling pathway"/>
    <property type="evidence" value="ECO:0007669"/>
    <property type="project" value="InterPro"/>
</dbReference>
<keyword evidence="6 15" id="KW-0863">Zinc-finger</keyword>
<evidence type="ECO:0000313" key="19">
    <source>
        <dbReference type="EMBL" id="GJN32150.1"/>
    </source>
</evidence>
<organism evidence="19 20">
    <name type="scientific">Eleusine coracana subsp. coracana</name>
    <dbReference type="NCBI Taxonomy" id="191504"/>
    <lineage>
        <taxon>Eukaryota</taxon>
        <taxon>Viridiplantae</taxon>
        <taxon>Streptophyta</taxon>
        <taxon>Embryophyta</taxon>
        <taxon>Tracheophyta</taxon>
        <taxon>Spermatophyta</taxon>
        <taxon>Magnoliopsida</taxon>
        <taxon>Liliopsida</taxon>
        <taxon>Poales</taxon>
        <taxon>Poaceae</taxon>
        <taxon>PACMAD clade</taxon>
        <taxon>Chloridoideae</taxon>
        <taxon>Cynodonteae</taxon>
        <taxon>Eleusininae</taxon>
        <taxon>Eleusine</taxon>
    </lineage>
</organism>
<feature type="domain" description="C2HC NPR-type" evidence="18">
    <location>
        <begin position="189"/>
        <end position="204"/>
    </location>
</feature>
<evidence type="ECO:0000256" key="9">
    <source>
        <dbReference type="ARBA" id="ARBA00022833"/>
    </source>
</evidence>
<dbReference type="AlphaFoldDB" id="A0AAV5FB60"/>
<evidence type="ECO:0000313" key="20">
    <source>
        <dbReference type="Proteomes" id="UP001054889"/>
    </source>
</evidence>
<dbReference type="GO" id="GO:0050832">
    <property type="term" value="P:defense response to fungus"/>
    <property type="evidence" value="ECO:0007669"/>
    <property type="project" value="UniProtKB-ARBA"/>
</dbReference>
<dbReference type="PROSITE" id="PS50097">
    <property type="entry name" value="BTB"/>
    <property type="match status" value="1"/>
</dbReference>
<dbReference type="Gene3D" id="3.30.710.10">
    <property type="entry name" value="Potassium Channel Kv1.1, Chain A"/>
    <property type="match status" value="1"/>
</dbReference>
<evidence type="ECO:0000256" key="6">
    <source>
        <dbReference type="ARBA" id="ARBA00022771"/>
    </source>
</evidence>
<protein>
    <submittedName>
        <fullName evidence="19">Uncharacterized protein</fullName>
    </submittedName>
</protein>
<feature type="compositionally biased region" description="Basic and acidic residues" evidence="16">
    <location>
        <begin position="1"/>
        <end position="12"/>
    </location>
</feature>
<dbReference type="InterPro" id="IPR044292">
    <property type="entry name" value="NPR"/>
</dbReference>
<dbReference type="GO" id="GO:0008270">
    <property type="term" value="F:zinc ion binding"/>
    <property type="evidence" value="ECO:0007669"/>
    <property type="project" value="UniProtKB-KW"/>
</dbReference>
<dbReference type="InterPro" id="IPR000210">
    <property type="entry name" value="BTB/POZ_dom"/>
</dbReference>
<keyword evidence="11" id="KW-0539">Nucleus</keyword>
<evidence type="ECO:0000256" key="12">
    <source>
        <dbReference type="ARBA" id="ARBA00034306"/>
    </source>
</evidence>
<dbReference type="Proteomes" id="UP001054889">
    <property type="component" value="Unassembled WGS sequence"/>
</dbReference>
<keyword evidence="7" id="KW-0833">Ubl conjugation pathway</keyword>
<dbReference type="Pfam" id="PF12313">
    <property type="entry name" value="NPR1_like_C"/>
    <property type="match status" value="1"/>
</dbReference>
<evidence type="ECO:0000256" key="16">
    <source>
        <dbReference type="SAM" id="MobiDB-lite"/>
    </source>
</evidence>
<dbReference type="GO" id="GO:0016604">
    <property type="term" value="C:nuclear body"/>
    <property type="evidence" value="ECO:0007669"/>
    <property type="project" value="UniProtKB-SubCell"/>
</dbReference>
<name>A0AAV5FB60_ELECO</name>
<evidence type="ECO:0000259" key="17">
    <source>
        <dbReference type="PROSITE" id="PS50097"/>
    </source>
</evidence>
<feature type="compositionally biased region" description="Low complexity" evidence="16">
    <location>
        <begin position="23"/>
        <end position="35"/>
    </location>
</feature>
<accession>A0AAV5FB60</accession>
<evidence type="ECO:0000256" key="15">
    <source>
        <dbReference type="PROSITE-ProRule" id="PRU01391"/>
    </source>
</evidence>
<keyword evidence="4" id="KW-0479">Metal-binding</keyword>
<dbReference type="InterPro" id="IPR036770">
    <property type="entry name" value="Ankyrin_rpt-contain_sf"/>
</dbReference>
<dbReference type="CDD" id="cd18310">
    <property type="entry name" value="BTB_POZ_NPR_plant"/>
    <property type="match status" value="1"/>
</dbReference>
<dbReference type="SMART" id="SM00225">
    <property type="entry name" value="BTB"/>
    <property type="match status" value="1"/>
</dbReference>
<dbReference type="Pfam" id="PF00651">
    <property type="entry name" value="BTB"/>
    <property type="match status" value="1"/>
</dbReference>
<feature type="compositionally biased region" description="Basic and acidic residues" evidence="16">
    <location>
        <begin position="598"/>
        <end position="607"/>
    </location>
</feature>
<evidence type="ECO:0000256" key="2">
    <source>
        <dbReference type="ARBA" id="ARBA00004906"/>
    </source>
</evidence>
<dbReference type="Gene3D" id="1.25.40.20">
    <property type="entry name" value="Ankyrin repeat-containing domain"/>
    <property type="match status" value="1"/>
</dbReference>
<dbReference type="SUPFAM" id="SSF54695">
    <property type="entry name" value="POZ domain"/>
    <property type="match status" value="1"/>
</dbReference>
<dbReference type="InterPro" id="IPR021094">
    <property type="entry name" value="NPR1/NIM1-like_C"/>
</dbReference>
<keyword evidence="3" id="KW-0963">Cytoplasm</keyword>
<comment type="similarity">
    <text evidence="13">Belongs to the plant 'ANKYRIN-BTB/POZ' family. 'NPR1-like' subfamily.</text>
</comment>
<dbReference type="PROSITE" id="PS50088">
    <property type="entry name" value="ANK_REPEAT"/>
    <property type="match status" value="1"/>
</dbReference>
<evidence type="ECO:0000256" key="14">
    <source>
        <dbReference type="PROSITE-ProRule" id="PRU00023"/>
    </source>
</evidence>
<dbReference type="InterPro" id="IPR011333">
    <property type="entry name" value="SKP1/BTB/POZ_sf"/>
</dbReference>
<sequence>MEEGAKLQDRPHSSRRLLIASKSLPVRPSSPRSSPLLRLPRAFQLKSPNQHLGAAAMEPMDSQITAVASPDSDDASVEGAPPDAADVQALRRLSENLAAAFRRPNDFGFLADARVVAAPGAPELRVHRCVLCARSPFLRDFFARREEGEAAAVELRELVGEEVEVGHEALVLVIEYLYCGRVGDLPKAACVCVDDDGCAHVGCRPAVAFMAQVLFAACTFQVAELTNLFQRRLLDVLDKVEVDNLPLILSVANLCKKSCTKLFERCLEIVIQSNLDMITLEKALPPDVIKEIVESRLSLGFVSPEDKGFPNIYVRRIHRALDSDDVELVRMLLKEGKTNLDDSYALHYAVEHCDSKITTELLDLALADVNHRNPRGYTVLHIAAMRREPKIIVSLLTKGARPSDLTFDYRKAVQISKRLTKHGDYFRHTEDGKPSPKDMLCIEILEQAERRDPQIGEASVSLALAGDSLRGKLLYLENRVALARIMFPMEARVAMDIAQVDGTLEFNLGSSTNLPSEIQLTAVDLNDAPFIMKEEHLARMRALSKTVELGKRFFPRCSNVLDKIMDDETELASLGRDTSERKRRFHDLQDVLQKAFSEDKEEFDRSARSSSSSSTTIGAVRPRR</sequence>
<comment type="subcellular location">
    <subcellularLocation>
        <location evidence="1">Cytoplasm</location>
    </subcellularLocation>
    <subcellularLocation>
        <location evidence="12">Nucleus</location>
        <location evidence="12">Nuclear body</location>
    </subcellularLocation>
</comment>
<comment type="pathway">
    <text evidence="2">Protein modification; protein ubiquitination.</text>
</comment>
<keyword evidence="20" id="KW-1185">Reference proteome</keyword>
<keyword evidence="5" id="KW-0677">Repeat</keyword>
<evidence type="ECO:0000256" key="10">
    <source>
        <dbReference type="ARBA" id="ARBA00023043"/>
    </source>
</evidence>
<feature type="repeat" description="ANK" evidence="14">
    <location>
        <begin position="375"/>
        <end position="400"/>
    </location>
</feature>
<keyword evidence="10 14" id="KW-0040">ANK repeat</keyword>
<evidence type="ECO:0000256" key="1">
    <source>
        <dbReference type="ARBA" id="ARBA00004496"/>
    </source>
</evidence>
<keyword evidence="8" id="KW-0611">Plant defense</keyword>
<feature type="domain" description="BTB" evidence="17">
    <location>
        <begin position="111"/>
        <end position="182"/>
    </location>
</feature>
<dbReference type="Pfam" id="PF11900">
    <property type="entry name" value="DUF3420"/>
    <property type="match status" value="1"/>
</dbReference>
<dbReference type="GO" id="GO:2000031">
    <property type="term" value="P:regulation of salicylic acid mediated signaling pathway"/>
    <property type="evidence" value="ECO:0007669"/>
    <property type="project" value="InterPro"/>
</dbReference>
<dbReference type="GO" id="GO:0042742">
    <property type="term" value="P:defense response to bacterium"/>
    <property type="evidence" value="ECO:0007669"/>
    <property type="project" value="UniProtKB-ARBA"/>
</dbReference>
<comment type="caution">
    <text evidence="15">Lacks conserved residue(s) required for the propagation of feature annotation.</text>
</comment>
<reference evidence="19" key="1">
    <citation type="journal article" date="2018" name="DNA Res.">
        <title>Multiple hybrid de novo genome assembly of finger millet, an orphan allotetraploid crop.</title>
        <authorList>
            <person name="Hatakeyama M."/>
            <person name="Aluri S."/>
            <person name="Balachadran M.T."/>
            <person name="Sivarajan S.R."/>
            <person name="Patrignani A."/>
            <person name="Gruter S."/>
            <person name="Poveda L."/>
            <person name="Shimizu-Inatsugi R."/>
            <person name="Baeten J."/>
            <person name="Francoijs K.J."/>
            <person name="Nataraja K.N."/>
            <person name="Reddy Y.A.N."/>
            <person name="Phadnis S."/>
            <person name="Ravikumar R.L."/>
            <person name="Schlapbach R."/>
            <person name="Sreeman S.M."/>
            <person name="Shimizu K.K."/>
        </authorList>
    </citation>
    <scope>NUCLEOTIDE SEQUENCE</scope>
</reference>
<dbReference type="InterPro" id="IPR057250">
    <property type="entry name" value="Znf_C2HC_NPR-type"/>
</dbReference>
<dbReference type="GO" id="GO:0005737">
    <property type="term" value="C:cytoplasm"/>
    <property type="evidence" value="ECO:0007669"/>
    <property type="project" value="UniProtKB-SubCell"/>
</dbReference>
<evidence type="ECO:0000259" key="18">
    <source>
        <dbReference type="PROSITE" id="PS52046"/>
    </source>
</evidence>
<proteinExistence type="inferred from homology"/>
<evidence type="ECO:0000256" key="3">
    <source>
        <dbReference type="ARBA" id="ARBA00022490"/>
    </source>
</evidence>
<dbReference type="PROSITE" id="PS50297">
    <property type="entry name" value="ANK_REP_REGION"/>
    <property type="match status" value="1"/>
</dbReference>
<feature type="region of interest" description="Disordered" evidence="16">
    <location>
        <begin position="598"/>
        <end position="624"/>
    </location>
</feature>
<comment type="caution">
    <text evidence="19">The sequence shown here is derived from an EMBL/GenBank/DDBJ whole genome shotgun (WGS) entry which is preliminary data.</text>
</comment>
<evidence type="ECO:0000256" key="8">
    <source>
        <dbReference type="ARBA" id="ARBA00022821"/>
    </source>
</evidence>
<gene>
    <name evidence="19" type="primary">gb20630</name>
    <name evidence="19" type="ORF">PR202_gb20630</name>
</gene>
<dbReference type="GO" id="GO:2000022">
    <property type="term" value="P:regulation of jasmonic acid mediated signaling pathway"/>
    <property type="evidence" value="ECO:0007669"/>
    <property type="project" value="InterPro"/>
</dbReference>
<keyword evidence="9" id="KW-0862">Zinc</keyword>
<dbReference type="SUPFAM" id="SSF48403">
    <property type="entry name" value="Ankyrin repeat"/>
    <property type="match status" value="1"/>
</dbReference>
<dbReference type="PROSITE" id="PS52046">
    <property type="entry name" value="ZF_C2HC_NPR"/>
    <property type="match status" value="1"/>
</dbReference>
<evidence type="ECO:0000256" key="13">
    <source>
        <dbReference type="ARBA" id="ARBA00044947"/>
    </source>
</evidence>
<dbReference type="InterPro" id="IPR024228">
    <property type="entry name" value="NPR_central_dom"/>
</dbReference>
<dbReference type="PANTHER" id="PTHR46475">
    <property type="entry name" value="REGULATORY PROTEIN NPR3"/>
    <property type="match status" value="1"/>
</dbReference>
<feature type="region of interest" description="Disordered" evidence="16">
    <location>
        <begin position="1"/>
        <end position="35"/>
    </location>
</feature>
<dbReference type="PANTHER" id="PTHR46475:SF1">
    <property type="entry name" value="REGULATORY PROTEIN NPR2"/>
    <property type="match status" value="1"/>
</dbReference>
<evidence type="ECO:0000256" key="7">
    <source>
        <dbReference type="ARBA" id="ARBA00022786"/>
    </source>
</evidence>
<evidence type="ECO:0000256" key="4">
    <source>
        <dbReference type="ARBA" id="ARBA00022723"/>
    </source>
</evidence>
<evidence type="ECO:0000256" key="11">
    <source>
        <dbReference type="ARBA" id="ARBA00023242"/>
    </source>
</evidence>
<dbReference type="SMART" id="SM00248">
    <property type="entry name" value="ANK"/>
    <property type="match status" value="3"/>
</dbReference>
<dbReference type="FunFam" id="1.25.40.20:FF:000239">
    <property type="entry name" value="BTB/POZ domain and ankyrin repeat-containing protein NPR1"/>
    <property type="match status" value="1"/>
</dbReference>
<evidence type="ECO:0000256" key="5">
    <source>
        <dbReference type="ARBA" id="ARBA00022737"/>
    </source>
</evidence>
<reference evidence="19" key="2">
    <citation type="submission" date="2021-12" db="EMBL/GenBank/DDBJ databases">
        <title>Resequencing data analysis of finger millet.</title>
        <authorList>
            <person name="Hatakeyama M."/>
            <person name="Aluri S."/>
            <person name="Balachadran M.T."/>
            <person name="Sivarajan S.R."/>
            <person name="Poveda L."/>
            <person name="Shimizu-Inatsugi R."/>
            <person name="Schlapbach R."/>
            <person name="Sreeman S.M."/>
            <person name="Shimizu K.K."/>
        </authorList>
    </citation>
    <scope>NUCLEOTIDE SEQUENCE</scope>
</reference>